<dbReference type="OMA" id="HAQATER"/>
<evidence type="ECO:0000259" key="2">
    <source>
        <dbReference type="PROSITE" id="PS50804"/>
    </source>
</evidence>
<evidence type="ECO:0000313" key="3">
    <source>
        <dbReference type="Ensembl" id="ENSCPBP00000037121.1"/>
    </source>
</evidence>
<reference evidence="3" key="3">
    <citation type="submission" date="2025-09" db="UniProtKB">
        <authorList>
            <consortium name="Ensembl"/>
        </authorList>
    </citation>
    <scope>IDENTIFICATION</scope>
</reference>
<keyword evidence="4" id="KW-1185">Reference proteome</keyword>
<dbReference type="SMART" id="SM00431">
    <property type="entry name" value="SCAN"/>
    <property type="match status" value="1"/>
</dbReference>
<dbReference type="PANTHER" id="PTHR46888">
    <property type="entry name" value="ZINC KNUCKLE DOMAINCONTAINING PROTEIN-RELATED"/>
    <property type="match status" value="1"/>
</dbReference>
<dbReference type="SUPFAM" id="SSF47353">
    <property type="entry name" value="Retrovirus capsid dimerization domain-like"/>
    <property type="match status" value="1"/>
</dbReference>
<reference evidence="3" key="1">
    <citation type="journal article" date="2015" name="Genome Biol. Evol.">
        <title>Physical Mapping and Refinement of the Painted Turtle Genome (Chrysemys picta) Inform Amniote Genome Evolution and Challenge Turtle-Bird Chromosomal Conservation.</title>
        <authorList>
            <person name="Badenhorst D."/>
            <person name="Hillier L.W."/>
            <person name="Literman R."/>
            <person name="Montiel E.E."/>
            <person name="Radhakrishnan S."/>
            <person name="Shen Y."/>
            <person name="Minx P."/>
            <person name="Janes D.E."/>
            <person name="Warren W.C."/>
            <person name="Edwards S.V."/>
            <person name="Valenzuela N."/>
        </authorList>
    </citation>
    <scope>NUCLEOTIDE SEQUENCE [LARGE SCALE GENOMIC DNA]</scope>
</reference>
<dbReference type="PANTHER" id="PTHR46888:SF1">
    <property type="entry name" value="RIBONUCLEASE H"/>
    <property type="match status" value="1"/>
</dbReference>
<feature type="region of interest" description="Disordered" evidence="1">
    <location>
        <begin position="176"/>
        <end position="195"/>
    </location>
</feature>
<dbReference type="Gene3D" id="1.10.4020.10">
    <property type="entry name" value="DNA breaking-rejoining enzymes"/>
    <property type="match status" value="1"/>
</dbReference>
<dbReference type="Proteomes" id="UP000694380">
    <property type="component" value="Chromosome 6"/>
</dbReference>
<evidence type="ECO:0000256" key="1">
    <source>
        <dbReference type="SAM" id="MobiDB-lite"/>
    </source>
</evidence>
<organism evidence="3 4">
    <name type="scientific">Chrysemys picta bellii</name>
    <name type="common">Western painted turtle</name>
    <name type="synonym">Emys bellii</name>
    <dbReference type="NCBI Taxonomy" id="8478"/>
    <lineage>
        <taxon>Eukaryota</taxon>
        <taxon>Metazoa</taxon>
        <taxon>Chordata</taxon>
        <taxon>Craniata</taxon>
        <taxon>Vertebrata</taxon>
        <taxon>Euteleostomi</taxon>
        <taxon>Archelosauria</taxon>
        <taxon>Testudinata</taxon>
        <taxon>Testudines</taxon>
        <taxon>Cryptodira</taxon>
        <taxon>Durocryptodira</taxon>
        <taxon>Testudinoidea</taxon>
        <taxon>Emydidae</taxon>
        <taxon>Chrysemys</taxon>
    </lineage>
</organism>
<name>A0A8C3IT84_CHRPI</name>
<evidence type="ECO:0000313" key="4">
    <source>
        <dbReference type="Proteomes" id="UP000694380"/>
    </source>
</evidence>
<dbReference type="InterPro" id="IPR038269">
    <property type="entry name" value="SCAN_sf"/>
</dbReference>
<dbReference type="InterPro" id="IPR003309">
    <property type="entry name" value="SCAN_dom"/>
</dbReference>
<sequence length="195" mass="21821">MGPNDDPKAFLVTFERVALVAGWPQDQWATLLDPYLTGTAQMAYQGLATEEARDYSWVKAAILDALDVTPETFRQRFRSQTYPTGTRPRLVAQALKESCRRWLQPEMRTAEEVMEQVILEQFVRILPTQGRARVLRHWLATLAAAVTLMEDFLMAETPVGQTGWWNDSTGPSGRCCGSSPRRSYAGGTSCSLPCC</sequence>
<protein>
    <recommendedName>
        <fullName evidence="2">SCAN box domain-containing protein</fullName>
    </recommendedName>
</protein>
<feature type="domain" description="SCAN box" evidence="2">
    <location>
        <begin position="74"/>
        <end position="152"/>
    </location>
</feature>
<accession>A0A8C3IT84</accession>
<dbReference type="PROSITE" id="PS50804">
    <property type="entry name" value="SCAN_BOX"/>
    <property type="match status" value="1"/>
</dbReference>
<dbReference type="AlphaFoldDB" id="A0A8C3IT84"/>
<dbReference type="Pfam" id="PF02023">
    <property type="entry name" value="SCAN"/>
    <property type="match status" value="1"/>
</dbReference>
<feature type="compositionally biased region" description="Polar residues" evidence="1">
    <location>
        <begin position="186"/>
        <end position="195"/>
    </location>
</feature>
<dbReference type="Ensembl" id="ENSCPBT00000043539.1">
    <property type="protein sequence ID" value="ENSCPBP00000037121.1"/>
    <property type="gene ID" value="ENSCPBG00000025736.1"/>
</dbReference>
<proteinExistence type="predicted"/>
<reference evidence="3" key="2">
    <citation type="submission" date="2025-08" db="UniProtKB">
        <authorList>
            <consortium name="Ensembl"/>
        </authorList>
    </citation>
    <scope>IDENTIFICATION</scope>
</reference>
<dbReference type="GeneTree" id="ENSGT00940000159113"/>